<protein>
    <submittedName>
        <fullName evidence="11">Inner-membrane translocator</fullName>
    </submittedName>
</protein>
<feature type="transmembrane region" description="Helical" evidence="10">
    <location>
        <begin position="323"/>
        <end position="342"/>
    </location>
</feature>
<keyword evidence="3" id="KW-1003">Cell membrane</keyword>
<dbReference type="AlphaFoldDB" id="F8A524"/>
<proteinExistence type="inferred from homology"/>
<dbReference type="GO" id="GO:0005975">
    <property type="term" value="P:carbohydrate metabolic process"/>
    <property type="evidence" value="ECO:0007669"/>
    <property type="project" value="UniProtKB-ARBA"/>
</dbReference>
<dbReference type="SUPFAM" id="SSF49464">
    <property type="entry name" value="Carboxypeptidase regulatory domain-like"/>
    <property type="match status" value="1"/>
</dbReference>
<dbReference type="GO" id="GO:0005886">
    <property type="term" value="C:plasma membrane"/>
    <property type="evidence" value="ECO:0007669"/>
    <property type="project" value="UniProtKB-SubCell"/>
</dbReference>
<evidence type="ECO:0000256" key="1">
    <source>
        <dbReference type="ARBA" id="ARBA00004651"/>
    </source>
</evidence>
<dbReference type="eggNOG" id="COG0559">
    <property type="taxonomic scope" value="Bacteria"/>
</dbReference>
<keyword evidence="2" id="KW-0813">Transport</keyword>
<reference evidence="12" key="1">
    <citation type="submission" date="2011-04" db="EMBL/GenBank/DDBJ databases">
        <title>Complete sequence of Cellvibrio gilvus ATCC 13127.</title>
        <authorList>
            <person name="Lucas S."/>
            <person name="Han J."/>
            <person name="Lapidus A."/>
            <person name="Cheng J.-F."/>
            <person name="Goodwin L."/>
            <person name="Pitluck S."/>
            <person name="Peters L."/>
            <person name="Munk A."/>
            <person name="Detter J.C."/>
            <person name="Han C."/>
            <person name="Tapia R."/>
            <person name="Land M."/>
            <person name="Hauser L."/>
            <person name="Kyrpides N."/>
            <person name="Ivanova N."/>
            <person name="Ovchinnikova G."/>
            <person name="Pagani I."/>
            <person name="Mead D."/>
            <person name="Brumm P."/>
            <person name="Woyke T."/>
        </authorList>
    </citation>
    <scope>NUCLEOTIDE SEQUENCE [LARGE SCALE GENOMIC DNA]</scope>
    <source>
        <strain evidence="12">ATCC 13127 / NRRL B-14078</strain>
    </source>
</reference>
<keyword evidence="12" id="KW-1185">Reference proteome</keyword>
<evidence type="ECO:0000256" key="6">
    <source>
        <dbReference type="ARBA" id="ARBA00022989"/>
    </source>
</evidence>
<evidence type="ECO:0000256" key="4">
    <source>
        <dbReference type="ARBA" id="ARBA00022692"/>
    </source>
</evidence>
<dbReference type="InterPro" id="IPR008969">
    <property type="entry name" value="CarboxyPept-like_regulatory"/>
</dbReference>
<keyword evidence="5" id="KW-0029">Amino-acid transport</keyword>
<dbReference type="CDD" id="cd06582">
    <property type="entry name" value="TM_PBP1_LivH_like"/>
    <property type="match status" value="1"/>
</dbReference>
<accession>F8A524</accession>
<sequence length="472" mass="47865" precursor="true">MSALAPPGRAGRPAPRLGARHRRLVTGLTLLVLALVGLLAVPTGARAATAACTPDASTACVGGTVRTSAGDPATGVVLTVEGQGQSVEATTDSDGRWSAAVTKAGDYTVTLDPASLPAGEQLRDPGKNPRTVSVTLNAQFGALFPLGEPRGGGTATPDPDATDGPTAQPEPGGSSGSGVTGKRVAQQLANGLVFGLLLALASVGLSLIYGTTGLSSFAHGEQVTLGAILAYWFVQSLGMPLPVAAAVATLLGAASGWLQDAGIWHPLRRRRIGLTQQMIVTIGLSMVLQYLFQFLLGGGKLRIDTSNPSPVRLGPVSLPSQTLLSAGIAIAVLIGVAVFLLYTRTGRATRAVSDNPALAAASGIGVERVIRIVWTGAAGLAALGGVLIGLYFQSTSWNMGGTVLLLMFAAVTLGGLGTAWGALAGSIVIGVVAEMSSLVIPSDMKYAGALLILILVLLVRPQGILGRRDRIG</sequence>
<comment type="subcellular location">
    <subcellularLocation>
        <location evidence="1">Cell membrane</location>
        <topology evidence="1">Multi-pass membrane protein</topology>
    </subcellularLocation>
</comment>
<feature type="transmembrane region" description="Helical" evidence="10">
    <location>
        <begin position="279"/>
        <end position="303"/>
    </location>
</feature>
<name>F8A524_CELGA</name>
<dbReference type="Proteomes" id="UP000000485">
    <property type="component" value="Chromosome"/>
</dbReference>
<comment type="similarity">
    <text evidence="8">Belongs to the binding-protein-dependent transport system permease family. LivHM subfamily.</text>
</comment>
<dbReference type="Gene3D" id="2.60.40.10">
    <property type="entry name" value="Immunoglobulins"/>
    <property type="match status" value="1"/>
</dbReference>
<dbReference type="InterPro" id="IPR001851">
    <property type="entry name" value="ABC_transp_permease"/>
</dbReference>
<evidence type="ECO:0000256" key="9">
    <source>
        <dbReference type="SAM" id="MobiDB-lite"/>
    </source>
</evidence>
<evidence type="ECO:0000256" key="10">
    <source>
        <dbReference type="SAM" id="Phobius"/>
    </source>
</evidence>
<evidence type="ECO:0000256" key="3">
    <source>
        <dbReference type="ARBA" id="ARBA00022475"/>
    </source>
</evidence>
<dbReference type="GO" id="GO:0006865">
    <property type="term" value="P:amino acid transport"/>
    <property type="evidence" value="ECO:0007669"/>
    <property type="project" value="UniProtKB-KW"/>
</dbReference>
<evidence type="ECO:0000313" key="12">
    <source>
        <dbReference type="Proteomes" id="UP000000485"/>
    </source>
</evidence>
<feature type="transmembrane region" description="Helical" evidence="10">
    <location>
        <begin position="240"/>
        <end position="258"/>
    </location>
</feature>
<dbReference type="GO" id="GO:0022857">
    <property type="term" value="F:transmembrane transporter activity"/>
    <property type="evidence" value="ECO:0007669"/>
    <property type="project" value="InterPro"/>
</dbReference>
<gene>
    <name evidence="11" type="ordered locus">Celgi_1616</name>
</gene>
<feature type="transmembrane region" description="Helical" evidence="10">
    <location>
        <begin position="188"/>
        <end position="209"/>
    </location>
</feature>
<evidence type="ECO:0000256" key="2">
    <source>
        <dbReference type="ARBA" id="ARBA00022448"/>
    </source>
</evidence>
<dbReference type="InterPro" id="IPR013783">
    <property type="entry name" value="Ig-like_fold"/>
</dbReference>
<keyword evidence="4 10" id="KW-0812">Transmembrane</keyword>
<evidence type="ECO:0000256" key="5">
    <source>
        <dbReference type="ARBA" id="ARBA00022970"/>
    </source>
</evidence>
<dbReference type="HOGENOM" id="CLU_039929_3_0_11"/>
<evidence type="ECO:0000256" key="7">
    <source>
        <dbReference type="ARBA" id="ARBA00023136"/>
    </source>
</evidence>
<feature type="transmembrane region" description="Helical" evidence="10">
    <location>
        <begin position="444"/>
        <end position="463"/>
    </location>
</feature>
<feature type="region of interest" description="Disordered" evidence="9">
    <location>
        <begin position="146"/>
        <end position="180"/>
    </location>
</feature>
<evidence type="ECO:0000256" key="8">
    <source>
        <dbReference type="ARBA" id="ARBA00037998"/>
    </source>
</evidence>
<keyword evidence="7 10" id="KW-0472">Membrane</keyword>
<dbReference type="PANTHER" id="PTHR11795:SF445">
    <property type="entry name" value="AMINO ACID ABC TRANSPORTER PERMEASE PROTEIN"/>
    <property type="match status" value="1"/>
</dbReference>
<dbReference type="EMBL" id="CP002665">
    <property type="protein sequence ID" value="AEI12127.1"/>
    <property type="molecule type" value="Genomic_DNA"/>
</dbReference>
<feature type="transmembrane region" description="Helical" evidence="10">
    <location>
        <begin position="372"/>
        <end position="392"/>
    </location>
</feature>
<dbReference type="InterPro" id="IPR052157">
    <property type="entry name" value="BCAA_transport_permease"/>
</dbReference>
<organism evidence="11 12">
    <name type="scientific">Cellulomonas gilvus (strain ATCC 13127 / NRRL B-14078)</name>
    <name type="common">Cellvibrio gilvus</name>
    <dbReference type="NCBI Taxonomy" id="593907"/>
    <lineage>
        <taxon>Bacteria</taxon>
        <taxon>Bacillati</taxon>
        <taxon>Actinomycetota</taxon>
        <taxon>Actinomycetes</taxon>
        <taxon>Micrococcales</taxon>
        <taxon>Cellulomonadaceae</taxon>
        <taxon>Cellulomonas</taxon>
    </lineage>
</organism>
<evidence type="ECO:0000313" key="11">
    <source>
        <dbReference type="EMBL" id="AEI12127.1"/>
    </source>
</evidence>
<dbReference type="KEGG" id="cga:Celgi_1616"/>
<dbReference type="Pfam" id="PF02653">
    <property type="entry name" value="BPD_transp_2"/>
    <property type="match status" value="1"/>
</dbReference>
<dbReference type="PANTHER" id="PTHR11795">
    <property type="entry name" value="BRANCHED-CHAIN AMINO ACID TRANSPORT SYSTEM PERMEASE PROTEIN LIVH"/>
    <property type="match status" value="1"/>
</dbReference>
<feature type="transmembrane region" description="Helical" evidence="10">
    <location>
        <begin position="404"/>
        <end position="432"/>
    </location>
</feature>
<dbReference type="STRING" id="593907.Celgi_1616"/>
<keyword evidence="6 10" id="KW-1133">Transmembrane helix</keyword>